<dbReference type="GO" id="GO:0004799">
    <property type="term" value="F:thymidylate synthase activity"/>
    <property type="evidence" value="ECO:0007669"/>
    <property type="project" value="InterPro"/>
</dbReference>
<gene>
    <name evidence="5" type="primary">thyA</name>
    <name evidence="5" type="ORF">sm9_1023</name>
</gene>
<dbReference type="GeneID" id="26735992"/>
<dbReference type="AlphaFoldDB" id="A0A0U3CJV2"/>
<evidence type="ECO:0000313" key="6">
    <source>
        <dbReference type="Proteomes" id="UP000067738"/>
    </source>
</evidence>
<dbReference type="Proteomes" id="UP000067738">
    <property type="component" value="Chromosome"/>
</dbReference>
<reference evidence="5 6" key="1">
    <citation type="submission" date="2015-04" db="EMBL/GenBank/DDBJ databases">
        <title>The complete genome sequence of the rumen methanogen Methanobrevibacter millerae SM9.</title>
        <authorList>
            <person name="Leahy S.C."/>
            <person name="Kelly W.J."/>
            <person name="Pacheco D.M."/>
            <person name="Li D."/>
            <person name="Altermann E."/>
            <person name="Attwood G.T."/>
        </authorList>
    </citation>
    <scope>NUCLEOTIDE SEQUENCE [LARGE SCALE GENOMIC DNA]</scope>
    <source>
        <strain evidence="5 6">SM9</strain>
    </source>
</reference>
<dbReference type="OrthoDB" id="50118at2157"/>
<keyword evidence="2" id="KW-0808">Transferase</keyword>
<dbReference type="PATRIC" id="fig|230361.4.peg.1054"/>
<dbReference type="PIRSF" id="PIRSF036752">
    <property type="entry name" value="TSase_MJ051"/>
    <property type="match status" value="1"/>
</dbReference>
<dbReference type="EMBL" id="CP011266">
    <property type="protein sequence ID" value="ALT68812.1"/>
    <property type="molecule type" value="Genomic_DNA"/>
</dbReference>
<evidence type="ECO:0000259" key="4">
    <source>
        <dbReference type="Pfam" id="PF00303"/>
    </source>
</evidence>
<name>A0A0U3CJV2_9EURY</name>
<dbReference type="GO" id="GO:0005737">
    <property type="term" value="C:cytoplasm"/>
    <property type="evidence" value="ECO:0007669"/>
    <property type="project" value="InterPro"/>
</dbReference>
<dbReference type="InterPro" id="IPR023451">
    <property type="entry name" value="Thymidate_synth/dCMP_Mease_dom"/>
</dbReference>
<sequence>MLSINQCYLDFVNKILKEGKETYKDSNHHLVESLGNFYIIDDPMDLKFRAKYQNYTTKMMLSDIKSGKYDLEGCPIKSDALYEYVKSVEDPDIINNTQGFVYTYPNRIFAHFDVNQFESMKKRILTATGSNRAVAVTINPIDDAEAEDIPCLQFLQCIVRDNELTIHCIFRSNDIYGAFYSNMFFIAYMGLKMKEELNEEIIGEKLNFGGIHYHSTSGHIYNTDLKAARKLIANNK</sequence>
<keyword evidence="6" id="KW-1185">Reference proteome</keyword>
<evidence type="ECO:0000313" key="5">
    <source>
        <dbReference type="EMBL" id="ALT68812.1"/>
    </source>
</evidence>
<evidence type="ECO:0000256" key="3">
    <source>
        <dbReference type="ARBA" id="ARBA00022727"/>
    </source>
</evidence>
<dbReference type="InterPro" id="IPR014620">
    <property type="entry name" value="Thymidylate_synthase_arc"/>
</dbReference>
<dbReference type="SUPFAM" id="SSF55831">
    <property type="entry name" value="Thymidylate synthase/dCMP hydroxymethylase"/>
    <property type="match status" value="1"/>
</dbReference>
<keyword evidence="1" id="KW-0963">Cytoplasm</keyword>
<dbReference type="Pfam" id="PF00303">
    <property type="entry name" value="Thymidylat_synt"/>
    <property type="match status" value="1"/>
</dbReference>
<proteinExistence type="predicted"/>
<evidence type="ECO:0000256" key="2">
    <source>
        <dbReference type="ARBA" id="ARBA00022679"/>
    </source>
</evidence>
<feature type="domain" description="Thymidylate synthase/dCMP hydroxymethylase" evidence="4">
    <location>
        <begin position="96"/>
        <end position="233"/>
    </location>
</feature>
<dbReference type="InterPro" id="IPR036926">
    <property type="entry name" value="Thymidate_synth/dCMP_Mease_sf"/>
</dbReference>
<accession>A0A0U3CJV2</accession>
<dbReference type="GO" id="GO:0006235">
    <property type="term" value="P:dTTP biosynthetic process"/>
    <property type="evidence" value="ECO:0007669"/>
    <property type="project" value="InterPro"/>
</dbReference>
<dbReference type="KEGG" id="mmil:sm9_1023"/>
<dbReference type="RefSeq" id="WP_058739100.1">
    <property type="nucleotide sequence ID" value="NZ_CP011266.1"/>
</dbReference>
<dbReference type="Gene3D" id="3.30.572.10">
    <property type="entry name" value="Thymidylate synthase/dCMP hydroxymethylase domain"/>
    <property type="match status" value="1"/>
</dbReference>
<keyword evidence="3" id="KW-0545">Nucleotide biosynthesis</keyword>
<evidence type="ECO:0000256" key="1">
    <source>
        <dbReference type="ARBA" id="ARBA00022490"/>
    </source>
</evidence>
<protein>
    <submittedName>
        <fullName evidence="5">Thymidylate synthase ThyA</fullName>
    </submittedName>
</protein>
<organism evidence="5 6">
    <name type="scientific">Methanobrevibacter millerae</name>
    <dbReference type="NCBI Taxonomy" id="230361"/>
    <lineage>
        <taxon>Archaea</taxon>
        <taxon>Methanobacteriati</taxon>
        <taxon>Methanobacteriota</taxon>
        <taxon>Methanomada group</taxon>
        <taxon>Methanobacteria</taxon>
        <taxon>Methanobacteriales</taxon>
        <taxon>Methanobacteriaceae</taxon>
        <taxon>Methanobrevibacter</taxon>
    </lineage>
</organism>